<feature type="binding site" evidence="17">
    <location>
        <begin position="13"/>
        <end position="20"/>
    </location>
    <ligand>
        <name>NADP(+)</name>
        <dbReference type="ChEBI" id="CHEBI:58349"/>
    </ligand>
</feature>
<dbReference type="InterPro" id="IPR036291">
    <property type="entry name" value="NAD(P)-bd_dom_sf"/>
</dbReference>
<keyword evidence="11" id="KW-0915">Sodium</keyword>
<dbReference type="GO" id="GO:0009086">
    <property type="term" value="P:methionine biosynthetic process"/>
    <property type="evidence" value="ECO:0007669"/>
    <property type="project" value="UniProtKB-KW"/>
</dbReference>
<evidence type="ECO:0000256" key="11">
    <source>
        <dbReference type="ARBA" id="ARBA00023053"/>
    </source>
</evidence>
<dbReference type="PANTHER" id="PTHR43331:SF1">
    <property type="entry name" value="HOMOSERINE DEHYDROGENASE"/>
    <property type="match status" value="1"/>
</dbReference>
<dbReference type="PROSITE" id="PS51671">
    <property type="entry name" value="ACT"/>
    <property type="match status" value="1"/>
</dbReference>
<dbReference type="UniPathway" id="UPA00051">
    <property type="reaction ID" value="UER00465"/>
</dbReference>
<comment type="catalytic activity">
    <reaction evidence="15">
        <text>L-homoserine + NAD(+) = L-aspartate 4-semialdehyde + NADH + H(+)</text>
        <dbReference type="Rhea" id="RHEA:15757"/>
        <dbReference type="ChEBI" id="CHEBI:15378"/>
        <dbReference type="ChEBI" id="CHEBI:57476"/>
        <dbReference type="ChEBI" id="CHEBI:57540"/>
        <dbReference type="ChEBI" id="CHEBI:57945"/>
        <dbReference type="ChEBI" id="CHEBI:537519"/>
        <dbReference type="EC" id="1.1.1.3"/>
    </reaction>
    <physiologicalReaction direction="right-to-left" evidence="15">
        <dbReference type="Rhea" id="RHEA:15759"/>
    </physiologicalReaction>
</comment>
<evidence type="ECO:0000256" key="4">
    <source>
        <dbReference type="ARBA" id="ARBA00006753"/>
    </source>
</evidence>
<feature type="domain" description="ACT" evidence="20">
    <location>
        <begin position="355"/>
        <end position="433"/>
    </location>
</feature>
<dbReference type="GO" id="GO:0004412">
    <property type="term" value="F:homoserine dehydrogenase activity"/>
    <property type="evidence" value="ECO:0007669"/>
    <property type="project" value="UniProtKB-EC"/>
</dbReference>
<dbReference type="GO" id="GO:0050661">
    <property type="term" value="F:NADP binding"/>
    <property type="evidence" value="ECO:0007669"/>
    <property type="project" value="InterPro"/>
</dbReference>
<feature type="active site" description="Proton donor" evidence="16">
    <location>
        <position position="209"/>
    </location>
</feature>
<reference evidence="21 22" key="1">
    <citation type="submission" date="2015-09" db="EMBL/GenBank/DDBJ databases">
        <authorList>
            <consortium name="Pathogen Informatics"/>
        </authorList>
    </citation>
    <scope>NUCLEOTIDE SEQUENCE [LARGE SCALE GENOMIC DNA]</scope>
    <source>
        <strain evidence="21 22">2789STDY5608823</strain>
    </source>
</reference>
<comment type="cofactor">
    <cofactor evidence="1">
        <name>a metal cation</name>
        <dbReference type="ChEBI" id="CHEBI:25213"/>
    </cofactor>
</comment>
<dbReference type="InterPro" id="IPR002912">
    <property type="entry name" value="ACT_dom"/>
</dbReference>
<protein>
    <recommendedName>
        <fullName evidence="6 18">Homoserine dehydrogenase</fullName>
        <ecNumber evidence="5 18">1.1.1.3</ecNumber>
    </recommendedName>
</protein>
<keyword evidence="10 18" id="KW-0560">Oxidoreductase</keyword>
<dbReference type="EC" id="1.1.1.3" evidence="5 18"/>
<dbReference type="PROSITE" id="PS01042">
    <property type="entry name" value="HOMOSER_DHGENASE"/>
    <property type="match status" value="1"/>
</dbReference>
<proteinExistence type="inferred from homology"/>
<dbReference type="InterPro" id="IPR016204">
    <property type="entry name" value="HDH"/>
</dbReference>
<evidence type="ECO:0000256" key="14">
    <source>
        <dbReference type="ARBA" id="ARBA00048841"/>
    </source>
</evidence>
<accession>A0A174F4D4</accession>
<dbReference type="SUPFAM" id="SSF55021">
    <property type="entry name" value="ACT-like"/>
    <property type="match status" value="1"/>
</dbReference>
<dbReference type="Gene3D" id="3.30.70.260">
    <property type="match status" value="1"/>
</dbReference>
<evidence type="ECO:0000256" key="5">
    <source>
        <dbReference type="ARBA" id="ARBA00013213"/>
    </source>
</evidence>
<dbReference type="InterPro" id="IPR045865">
    <property type="entry name" value="ACT-like_dom_sf"/>
</dbReference>
<evidence type="ECO:0000259" key="20">
    <source>
        <dbReference type="PROSITE" id="PS51671"/>
    </source>
</evidence>
<keyword evidence="8 18" id="KW-0791">Threonine biosynthesis</keyword>
<dbReference type="EMBL" id="CYYP01000014">
    <property type="protein sequence ID" value="CUO43788.1"/>
    <property type="molecule type" value="Genomic_DNA"/>
</dbReference>
<dbReference type="UniPathway" id="UPA00050">
    <property type="reaction ID" value="UER00063"/>
</dbReference>
<comment type="function">
    <text evidence="13">Catalyzes the conversion of L-aspartate-beta-semialdehyde (L-Asa) to L-homoserine (L-Hse), the third step in the biosynthesis of threonine and methionine from aspartate.</text>
</comment>
<keyword evidence="7 18" id="KW-0028">Amino-acid biosynthesis</keyword>
<dbReference type="InterPro" id="IPR001342">
    <property type="entry name" value="HDH_cat"/>
</dbReference>
<evidence type="ECO:0000256" key="9">
    <source>
        <dbReference type="ARBA" id="ARBA00022857"/>
    </source>
</evidence>
<evidence type="ECO:0000256" key="10">
    <source>
        <dbReference type="ARBA" id="ARBA00023002"/>
    </source>
</evidence>
<dbReference type="AlphaFoldDB" id="A0A174F4D4"/>
<dbReference type="CDD" id="cd04881">
    <property type="entry name" value="ACT_HSDH-Hom"/>
    <property type="match status" value="1"/>
</dbReference>
<keyword evidence="9 17" id="KW-0521">NADP</keyword>
<evidence type="ECO:0000256" key="13">
    <source>
        <dbReference type="ARBA" id="ARBA00044930"/>
    </source>
</evidence>
<comment type="similarity">
    <text evidence="4 19">Belongs to the homoserine dehydrogenase family.</text>
</comment>
<dbReference type="RefSeq" id="WP_055287175.1">
    <property type="nucleotide sequence ID" value="NZ_CYYP01000014.1"/>
</dbReference>
<dbReference type="SUPFAM" id="SSF55347">
    <property type="entry name" value="Glyceraldehyde-3-phosphate dehydrogenase-like, C-terminal domain"/>
    <property type="match status" value="1"/>
</dbReference>
<dbReference type="InterPro" id="IPR005106">
    <property type="entry name" value="Asp/hSer_DH_NAD-bd"/>
</dbReference>
<dbReference type="InterPro" id="IPR019811">
    <property type="entry name" value="HDH_CS"/>
</dbReference>
<evidence type="ECO:0000256" key="18">
    <source>
        <dbReference type="RuleBase" id="RU000579"/>
    </source>
</evidence>
<dbReference type="PANTHER" id="PTHR43331">
    <property type="entry name" value="HOMOSERINE DEHYDROGENASE"/>
    <property type="match status" value="1"/>
</dbReference>
<evidence type="ECO:0000313" key="22">
    <source>
        <dbReference type="Proteomes" id="UP000095468"/>
    </source>
</evidence>
<evidence type="ECO:0000256" key="15">
    <source>
        <dbReference type="ARBA" id="ARBA00049031"/>
    </source>
</evidence>
<name>A0A174F4D4_9ACTN</name>
<dbReference type="Pfam" id="PF03447">
    <property type="entry name" value="NAD_binding_3"/>
    <property type="match status" value="1"/>
</dbReference>
<evidence type="ECO:0000256" key="1">
    <source>
        <dbReference type="ARBA" id="ARBA00001920"/>
    </source>
</evidence>
<dbReference type="FunFam" id="3.30.360.10:FF:000005">
    <property type="entry name" value="Homoserine dehydrogenase"/>
    <property type="match status" value="1"/>
</dbReference>
<gene>
    <name evidence="21" type="primary">hom</name>
    <name evidence="21" type="ORF">ERS852381_01577</name>
</gene>
<evidence type="ECO:0000256" key="2">
    <source>
        <dbReference type="ARBA" id="ARBA00005056"/>
    </source>
</evidence>
<dbReference type="NCBIfam" id="NF004976">
    <property type="entry name" value="PRK06349.1"/>
    <property type="match status" value="1"/>
</dbReference>
<comment type="pathway">
    <text evidence="2 18">Amino-acid biosynthesis; L-threonine biosynthesis; L-threonine from L-aspartate: step 3/5.</text>
</comment>
<evidence type="ECO:0000256" key="12">
    <source>
        <dbReference type="ARBA" id="ARBA00023167"/>
    </source>
</evidence>
<evidence type="ECO:0000256" key="8">
    <source>
        <dbReference type="ARBA" id="ARBA00022697"/>
    </source>
</evidence>
<dbReference type="Pfam" id="PF00742">
    <property type="entry name" value="Homoserine_dh"/>
    <property type="match status" value="1"/>
</dbReference>
<evidence type="ECO:0000256" key="3">
    <source>
        <dbReference type="ARBA" id="ARBA00005062"/>
    </source>
</evidence>
<dbReference type="GO" id="GO:0009088">
    <property type="term" value="P:threonine biosynthetic process"/>
    <property type="evidence" value="ECO:0007669"/>
    <property type="project" value="UniProtKB-UniPathway"/>
</dbReference>
<evidence type="ECO:0000256" key="17">
    <source>
        <dbReference type="PIRSR" id="PIRSR000098-2"/>
    </source>
</evidence>
<evidence type="ECO:0000256" key="6">
    <source>
        <dbReference type="ARBA" id="ARBA00013376"/>
    </source>
</evidence>
<dbReference type="Pfam" id="PF01842">
    <property type="entry name" value="ACT"/>
    <property type="match status" value="1"/>
</dbReference>
<sequence>MSEPLRTVNVGLIGLGTVGGGVARLIKSHHDEYLAAYGIDLKLTRACALAWEQAEAAGIEREAFTSDWHDVVTDPAVDIVVELIGGEHPATEIFTTAFENGKHVVSANKALLGRHVETLAEKARACGVQIKCEASCGGGIPIVSTLEHDLVGNKILTIAGILNGTTNYILSRMDAEGADYADVLADAQAKGYAEADPSADVDGFDAASKTAILASIGFGTRVTTDDVYQQGIRTIGAEDIAQARELGYTIKLLGIARNTDAGVDVRVHPTLIPADHMLAKVNGAMNAVYVVGDAVGETMFYGAGAGSFPTASAVVGDILSLSEQISRGVAPLPEIEPYGHNLAFKPMDELQTKYYVRLKVADRVGALSETVDIFAKHNISISLINQVEDGKSGASDTCSVIFLTHRALEKDVQAAAAELTSVDCVAEVANVLRIEDVEAWTEGIMAN</sequence>
<dbReference type="Gene3D" id="3.30.360.10">
    <property type="entry name" value="Dihydrodipicolinate Reductase, domain 2"/>
    <property type="match status" value="1"/>
</dbReference>
<evidence type="ECO:0000313" key="21">
    <source>
        <dbReference type="EMBL" id="CUO43788.1"/>
    </source>
</evidence>
<dbReference type="PIRSF" id="PIRSF000098">
    <property type="entry name" value="Homoser_dehydrog"/>
    <property type="match status" value="1"/>
</dbReference>
<feature type="binding site" evidence="17">
    <location>
        <position position="194"/>
    </location>
    <ligand>
        <name>L-homoserine</name>
        <dbReference type="ChEBI" id="CHEBI:57476"/>
    </ligand>
</feature>
<evidence type="ECO:0000256" key="16">
    <source>
        <dbReference type="PIRSR" id="PIRSR000098-1"/>
    </source>
</evidence>
<keyword evidence="12 18" id="KW-0486">Methionine biosynthesis</keyword>
<dbReference type="Proteomes" id="UP000095468">
    <property type="component" value="Unassembled WGS sequence"/>
</dbReference>
<dbReference type="Gene3D" id="3.40.50.720">
    <property type="entry name" value="NAD(P)-binding Rossmann-like Domain"/>
    <property type="match status" value="1"/>
</dbReference>
<feature type="binding site" evidence="17">
    <location>
        <position position="109"/>
    </location>
    <ligand>
        <name>NADPH</name>
        <dbReference type="ChEBI" id="CHEBI:57783"/>
    </ligand>
</feature>
<organism evidence="21 22">
    <name type="scientific">Collinsella aerofaciens</name>
    <dbReference type="NCBI Taxonomy" id="74426"/>
    <lineage>
        <taxon>Bacteria</taxon>
        <taxon>Bacillati</taxon>
        <taxon>Actinomycetota</taxon>
        <taxon>Coriobacteriia</taxon>
        <taxon>Coriobacteriales</taxon>
        <taxon>Coriobacteriaceae</taxon>
        <taxon>Collinsella</taxon>
    </lineage>
</organism>
<comment type="pathway">
    <text evidence="3 18">Amino-acid biosynthesis; L-methionine biosynthesis via de novo pathway; L-homoserine from L-aspartate: step 3/3.</text>
</comment>
<dbReference type="SUPFAM" id="SSF51735">
    <property type="entry name" value="NAD(P)-binding Rossmann-fold domains"/>
    <property type="match status" value="1"/>
</dbReference>
<evidence type="ECO:0000256" key="7">
    <source>
        <dbReference type="ARBA" id="ARBA00022605"/>
    </source>
</evidence>
<evidence type="ECO:0000256" key="19">
    <source>
        <dbReference type="RuleBase" id="RU004171"/>
    </source>
</evidence>
<comment type="catalytic activity">
    <reaction evidence="14">
        <text>L-homoserine + NADP(+) = L-aspartate 4-semialdehyde + NADPH + H(+)</text>
        <dbReference type="Rhea" id="RHEA:15761"/>
        <dbReference type="ChEBI" id="CHEBI:15378"/>
        <dbReference type="ChEBI" id="CHEBI:57476"/>
        <dbReference type="ChEBI" id="CHEBI:57783"/>
        <dbReference type="ChEBI" id="CHEBI:58349"/>
        <dbReference type="ChEBI" id="CHEBI:537519"/>
        <dbReference type="EC" id="1.1.1.3"/>
    </reaction>
    <physiologicalReaction direction="right-to-left" evidence="14">
        <dbReference type="Rhea" id="RHEA:15763"/>
    </physiologicalReaction>
</comment>